<dbReference type="GO" id="GO:0005829">
    <property type="term" value="C:cytosol"/>
    <property type="evidence" value="ECO:0007669"/>
    <property type="project" value="TreeGrafter"/>
</dbReference>
<evidence type="ECO:0000256" key="2">
    <source>
        <dbReference type="ARBA" id="ARBA00022695"/>
    </source>
</evidence>
<dbReference type="GO" id="GO:0009103">
    <property type="term" value="P:lipopolysaccharide biosynthetic process"/>
    <property type="evidence" value="ECO:0007669"/>
    <property type="project" value="UniProtKB-KW"/>
</dbReference>
<protein>
    <submittedName>
        <fullName evidence="4">3-deoxy-manno-octulosonate cytidylyltransferase</fullName>
        <ecNumber evidence="4">2.7.7.38</ecNumber>
    </submittedName>
</protein>
<dbReference type="GO" id="GO:0008690">
    <property type="term" value="F:3-deoxy-manno-octulosonate cytidylyltransferase activity"/>
    <property type="evidence" value="ECO:0007669"/>
    <property type="project" value="UniProtKB-EC"/>
</dbReference>
<organism evidence="4 5">
    <name type="scientific">SAR86 cluster bacterium</name>
    <dbReference type="NCBI Taxonomy" id="2030880"/>
    <lineage>
        <taxon>Bacteria</taxon>
        <taxon>Pseudomonadati</taxon>
        <taxon>Pseudomonadota</taxon>
        <taxon>Gammaproteobacteria</taxon>
        <taxon>SAR86 cluster</taxon>
    </lineage>
</organism>
<dbReference type="NCBIfam" id="NF003952">
    <property type="entry name" value="PRK05450.1-5"/>
    <property type="match status" value="1"/>
</dbReference>
<evidence type="ECO:0000256" key="3">
    <source>
        <dbReference type="ARBA" id="ARBA00022985"/>
    </source>
</evidence>
<dbReference type="SUPFAM" id="SSF53448">
    <property type="entry name" value="Nucleotide-diphospho-sugar transferases"/>
    <property type="match status" value="1"/>
</dbReference>
<dbReference type="EC" id="2.7.7.38" evidence="4"/>
<dbReference type="PANTHER" id="PTHR42866">
    <property type="entry name" value="3-DEOXY-MANNO-OCTULOSONATE CYTIDYLYLTRANSFERASE"/>
    <property type="match status" value="1"/>
</dbReference>
<evidence type="ECO:0000256" key="1">
    <source>
        <dbReference type="ARBA" id="ARBA00022679"/>
    </source>
</evidence>
<comment type="caution">
    <text evidence="4">The sequence shown here is derived from an EMBL/GenBank/DDBJ whole genome shotgun (WGS) entry which is preliminary data.</text>
</comment>
<dbReference type="NCBIfam" id="TIGR00466">
    <property type="entry name" value="kdsB"/>
    <property type="match status" value="1"/>
</dbReference>
<sequence length="236" mass="26475">MIKNTYILIPSRIGSTRLKNKPLIDLNGKSIIQRAISNALSITENAYVATDSDIIKSNVEQITDNVIMTSSSHISGTDRIYEAANKLDLNDETLILNLQGDEPFIPSELVSKVIGDYYDNDCDVITVSTPIKSVNELINPNCVLVETDIKNYAVSFVRSGNIKNPRRHLGIYGYSFKTLSALIKLKPTNNELSLNLEQLRFLENNYSIFVSHFDKEIPNGIDTQDDVDNALMYLKQ</sequence>
<name>A0A520N2Y2_9GAMM</name>
<gene>
    <name evidence="4" type="primary">kdsB</name>
    <name evidence="4" type="ORF">EVA93_02235</name>
</gene>
<dbReference type="InterPro" id="IPR029044">
    <property type="entry name" value="Nucleotide-diphossugar_trans"/>
</dbReference>
<keyword evidence="3" id="KW-0448">Lipopolysaccharide biosynthesis</keyword>
<dbReference type="PANTHER" id="PTHR42866:SF2">
    <property type="entry name" value="3-DEOXY-MANNO-OCTULOSONATE CYTIDYLYLTRANSFERASE, MITOCHONDRIAL"/>
    <property type="match status" value="1"/>
</dbReference>
<reference evidence="4 5" key="1">
    <citation type="submission" date="2019-02" db="EMBL/GenBank/DDBJ databases">
        <title>Prokaryotic population dynamics and viral predation in marine succession experiment using metagenomics: the confinement effect.</title>
        <authorList>
            <person name="Haro-Moreno J.M."/>
            <person name="Rodriguez-Valera F."/>
            <person name="Lopez-Perez M."/>
        </authorList>
    </citation>
    <scope>NUCLEOTIDE SEQUENCE [LARGE SCALE GENOMIC DNA]</scope>
    <source>
        <strain evidence="4">MED-G160</strain>
    </source>
</reference>
<dbReference type="Proteomes" id="UP000318710">
    <property type="component" value="Unassembled WGS sequence"/>
</dbReference>
<evidence type="ECO:0000313" key="5">
    <source>
        <dbReference type="Proteomes" id="UP000318710"/>
    </source>
</evidence>
<keyword evidence="2 4" id="KW-0548">Nucleotidyltransferase</keyword>
<dbReference type="AlphaFoldDB" id="A0A520N2Y2"/>
<dbReference type="Pfam" id="PF02348">
    <property type="entry name" value="CTP_transf_3"/>
    <property type="match status" value="1"/>
</dbReference>
<dbReference type="InterPro" id="IPR003329">
    <property type="entry name" value="Cytidylyl_trans"/>
</dbReference>
<accession>A0A520N2Y2</accession>
<keyword evidence="1 4" id="KW-0808">Transferase</keyword>
<dbReference type="InterPro" id="IPR004528">
    <property type="entry name" value="KdsB"/>
</dbReference>
<evidence type="ECO:0000313" key="4">
    <source>
        <dbReference type="EMBL" id="RZO27838.1"/>
    </source>
</evidence>
<proteinExistence type="predicted"/>
<dbReference type="Gene3D" id="3.90.550.10">
    <property type="entry name" value="Spore Coat Polysaccharide Biosynthesis Protein SpsA, Chain A"/>
    <property type="match status" value="1"/>
</dbReference>
<dbReference type="EMBL" id="SHBF01000009">
    <property type="protein sequence ID" value="RZO27838.1"/>
    <property type="molecule type" value="Genomic_DNA"/>
</dbReference>